<sequence length="55" mass="6359">MSDEASTARTSPVRAADRRKMQKMPRLLFLTEADSSHRSPRNWSPWTRLLTGNLM</sequence>
<reference evidence="3" key="1">
    <citation type="submission" date="2016-06" db="EMBL/GenBank/DDBJ databases">
        <title>Parallel loss of symbiosis genes in relatives of nitrogen-fixing non-legume Parasponia.</title>
        <authorList>
            <person name="Van Velzen R."/>
            <person name="Holmer R."/>
            <person name="Bu F."/>
            <person name="Rutten L."/>
            <person name="Van Zeijl A."/>
            <person name="Liu W."/>
            <person name="Santuari L."/>
            <person name="Cao Q."/>
            <person name="Sharma T."/>
            <person name="Shen D."/>
            <person name="Roswanjaya Y."/>
            <person name="Wardhani T."/>
            <person name="Kalhor M.S."/>
            <person name="Jansen J."/>
            <person name="Van den Hoogen J."/>
            <person name="Gungor B."/>
            <person name="Hartog M."/>
            <person name="Hontelez J."/>
            <person name="Verver J."/>
            <person name="Yang W.-C."/>
            <person name="Schijlen E."/>
            <person name="Repin R."/>
            <person name="Schilthuizen M."/>
            <person name="Schranz E."/>
            <person name="Heidstra R."/>
            <person name="Miyata K."/>
            <person name="Fedorova E."/>
            <person name="Kohlen W."/>
            <person name="Bisseling T."/>
            <person name="Smit S."/>
            <person name="Geurts R."/>
        </authorList>
    </citation>
    <scope>NUCLEOTIDE SEQUENCE [LARGE SCALE GENOMIC DNA]</scope>
    <source>
        <strain evidence="3">cv. WU1-14</strain>
    </source>
</reference>
<accession>A0A2P5BDF2</accession>
<dbReference type="EMBL" id="JXTB01000305">
    <property type="protein sequence ID" value="PON46813.1"/>
    <property type="molecule type" value="Genomic_DNA"/>
</dbReference>
<gene>
    <name evidence="2" type="ORF">PanWU01x14_249080</name>
</gene>
<feature type="non-terminal residue" evidence="2">
    <location>
        <position position="55"/>
    </location>
</feature>
<evidence type="ECO:0000256" key="1">
    <source>
        <dbReference type="SAM" id="MobiDB-lite"/>
    </source>
</evidence>
<organism evidence="2 3">
    <name type="scientific">Parasponia andersonii</name>
    <name type="common">Sponia andersonii</name>
    <dbReference type="NCBI Taxonomy" id="3476"/>
    <lineage>
        <taxon>Eukaryota</taxon>
        <taxon>Viridiplantae</taxon>
        <taxon>Streptophyta</taxon>
        <taxon>Embryophyta</taxon>
        <taxon>Tracheophyta</taxon>
        <taxon>Spermatophyta</taxon>
        <taxon>Magnoliopsida</taxon>
        <taxon>eudicotyledons</taxon>
        <taxon>Gunneridae</taxon>
        <taxon>Pentapetalae</taxon>
        <taxon>rosids</taxon>
        <taxon>fabids</taxon>
        <taxon>Rosales</taxon>
        <taxon>Cannabaceae</taxon>
        <taxon>Parasponia</taxon>
    </lineage>
</organism>
<dbReference type="AlphaFoldDB" id="A0A2P5BDF2"/>
<name>A0A2P5BDF2_PARAD</name>
<evidence type="ECO:0000313" key="3">
    <source>
        <dbReference type="Proteomes" id="UP000237105"/>
    </source>
</evidence>
<evidence type="ECO:0000313" key="2">
    <source>
        <dbReference type="EMBL" id="PON46813.1"/>
    </source>
</evidence>
<dbReference type="Proteomes" id="UP000237105">
    <property type="component" value="Unassembled WGS sequence"/>
</dbReference>
<protein>
    <submittedName>
        <fullName evidence="2">Uncharacterized protein</fullName>
    </submittedName>
</protein>
<feature type="compositionally biased region" description="Polar residues" evidence="1">
    <location>
        <begin position="1"/>
        <end position="10"/>
    </location>
</feature>
<keyword evidence="3" id="KW-1185">Reference proteome</keyword>
<feature type="region of interest" description="Disordered" evidence="1">
    <location>
        <begin position="1"/>
        <end position="22"/>
    </location>
</feature>
<proteinExistence type="predicted"/>
<comment type="caution">
    <text evidence="2">The sequence shown here is derived from an EMBL/GenBank/DDBJ whole genome shotgun (WGS) entry which is preliminary data.</text>
</comment>